<proteinExistence type="predicted"/>
<protein>
    <submittedName>
        <fullName evidence="1">Uncharacterized protein</fullName>
    </submittedName>
</protein>
<dbReference type="EMBL" id="CP017708">
    <property type="protein sequence ID" value="WAN69917.1"/>
    <property type="molecule type" value="Genomic_DNA"/>
</dbReference>
<sequence length="44" mass="5051">MRYRGFFPSSPFPVPCSLPHGRGAGKRQERKEILSFIVQEKKTS</sequence>
<gene>
    <name evidence="1" type="ORF">BJP36_38150</name>
</gene>
<evidence type="ECO:0000313" key="1">
    <source>
        <dbReference type="EMBL" id="WAN69917.1"/>
    </source>
</evidence>
<accession>A0A9Q9SUM4</accession>
<dbReference type="Proteomes" id="UP000176944">
    <property type="component" value="Chromosome"/>
</dbReference>
<reference evidence="1" key="2">
    <citation type="submission" date="2022-10" db="EMBL/GenBank/DDBJ databases">
        <authorList>
            <person name="Ngo T.-E."/>
        </authorList>
    </citation>
    <scope>NUCLEOTIDE SEQUENCE</scope>
    <source>
        <strain evidence="1">JHB</strain>
    </source>
</reference>
<organism evidence="1">
    <name type="scientific">Moorena producens (strain JHB)</name>
    <dbReference type="NCBI Taxonomy" id="1454205"/>
    <lineage>
        <taxon>Bacteria</taxon>
        <taxon>Bacillati</taxon>
        <taxon>Cyanobacteriota</taxon>
        <taxon>Cyanophyceae</taxon>
        <taxon>Coleofasciculales</taxon>
        <taxon>Coleofasciculaceae</taxon>
        <taxon>Moorena</taxon>
    </lineage>
</organism>
<reference evidence="1" key="1">
    <citation type="journal article" date="2017" name="Proc. Natl. Acad. Sci. U.S.A.">
        <title>Comparative genomics uncovers the prolific and distinctive metabolic potential of the cyanobacterial genus Moorea.</title>
        <authorList>
            <person name="Leao T."/>
            <person name="Castelao G."/>
            <person name="Korobeynikov A."/>
            <person name="Monroe E.A."/>
            <person name="Podell S."/>
            <person name="Glukhov E."/>
            <person name="Allen E.E."/>
            <person name="Gerwick W.H."/>
            <person name="Gerwick L."/>
        </authorList>
    </citation>
    <scope>NUCLEOTIDE SEQUENCE</scope>
    <source>
        <strain evidence="1">JHB</strain>
    </source>
</reference>
<name>A0A9Q9SUM4_MOOP1</name>
<dbReference type="AlphaFoldDB" id="A0A9Q9SUM4"/>